<dbReference type="InterPro" id="IPR027417">
    <property type="entry name" value="P-loop_NTPase"/>
</dbReference>
<dbReference type="InterPro" id="IPR001650">
    <property type="entry name" value="Helicase_C-like"/>
</dbReference>
<dbReference type="SUPFAM" id="SSF52540">
    <property type="entry name" value="P-loop containing nucleoside triphosphate hydrolases"/>
    <property type="match status" value="1"/>
</dbReference>
<dbReference type="Pfam" id="PF00270">
    <property type="entry name" value="DEAD"/>
    <property type="match status" value="1"/>
</dbReference>
<dbReference type="EMBL" id="BFAA01007558">
    <property type="protein sequence ID" value="GCB60761.1"/>
    <property type="molecule type" value="Genomic_DNA"/>
</dbReference>
<comment type="function">
    <text evidence="7">RNA helicase.</text>
</comment>
<dbReference type="SMART" id="SM00490">
    <property type="entry name" value="HELICc"/>
    <property type="match status" value="1"/>
</dbReference>
<dbReference type="OMA" id="DIEIQHA"/>
<reference evidence="11 12" key="1">
    <citation type="journal article" date="2018" name="Nat. Ecol. Evol.">
        <title>Shark genomes provide insights into elasmobranch evolution and the origin of vertebrates.</title>
        <authorList>
            <person name="Hara Y"/>
            <person name="Yamaguchi K"/>
            <person name="Onimaru K"/>
            <person name="Kadota M"/>
            <person name="Koyanagi M"/>
            <person name="Keeley SD"/>
            <person name="Tatsumi K"/>
            <person name="Tanaka K"/>
            <person name="Motone F"/>
            <person name="Kageyama Y"/>
            <person name="Nozu R"/>
            <person name="Adachi N"/>
            <person name="Nishimura O"/>
            <person name="Nakagawa R"/>
            <person name="Tanegashima C"/>
            <person name="Kiyatake I"/>
            <person name="Matsumoto R"/>
            <person name="Murakumo K"/>
            <person name="Nishida K"/>
            <person name="Terakita A"/>
            <person name="Kuratani S"/>
            <person name="Sato K"/>
            <person name="Hyodo S Kuraku.S."/>
        </authorList>
    </citation>
    <scope>NUCLEOTIDE SEQUENCE [LARGE SCALE GENOMIC DNA]</scope>
</reference>
<dbReference type="GO" id="GO:0005524">
    <property type="term" value="F:ATP binding"/>
    <property type="evidence" value="ECO:0007669"/>
    <property type="project" value="UniProtKB-UniRule"/>
</dbReference>
<keyword evidence="3 6" id="KW-0347">Helicase</keyword>
<evidence type="ECO:0000259" key="10">
    <source>
        <dbReference type="PROSITE" id="PS51194"/>
    </source>
</evidence>
<dbReference type="Pfam" id="PF00271">
    <property type="entry name" value="Helicase_C"/>
    <property type="match status" value="1"/>
</dbReference>
<dbReference type="GO" id="GO:0016787">
    <property type="term" value="F:hydrolase activity"/>
    <property type="evidence" value="ECO:0007669"/>
    <property type="project" value="UniProtKB-KW"/>
</dbReference>
<keyword evidence="2 6" id="KW-0378">Hydrolase</keyword>
<dbReference type="OrthoDB" id="3370at2759"/>
<dbReference type="AlphaFoldDB" id="A0A401NIP6"/>
<feature type="region of interest" description="Disordered" evidence="8">
    <location>
        <begin position="127"/>
        <end position="209"/>
    </location>
</feature>
<dbReference type="CDD" id="cd18787">
    <property type="entry name" value="SF2_C_DEAD"/>
    <property type="match status" value="1"/>
</dbReference>
<dbReference type="InterPro" id="IPR014001">
    <property type="entry name" value="Helicase_ATP-bd"/>
</dbReference>
<comment type="catalytic activity">
    <reaction evidence="7">
        <text>ATP + H2O = ADP + phosphate + H(+)</text>
        <dbReference type="Rhea" id="RHEA:13065"/>
        <dbReference type="ChEBI" id="CHEBI:15377"/>
        <dbReference type="ChEBI" id="CHEBI:15378"/>
        <dbReference type="ChEBI" id="CHEBI:30616"/>
        <dbReference type="ChEBI" id="CHEBI:43474"/>
        <dbReference type="ChEBI" id="CHEBI:456216"/>
        <dbReference type="EC" id="3.6.4.13"/>
    </reaction>
</comment>
<dbReference type="Proteomes" id="UP000288216">
    <property type="component" value="Unassembled WGS sequence"/>
</dbReference>
<dbReference type="CDD" id="cd17956">
    <property type="entry name" value="DEADc_DDX51"/>
    <property type="match status" value="1"/>
</dbReference>
<gene>
    <name evidence="11" type="ORF">scyTo_0014224</name>
</gene>
<dbReference type="GO" id="GO:0003723">
    <property type="term" value="F:RNA binding"/>
    <property type="evidence" value="ECO:0007669"/>
    <property type="project" value="UniProtKB-UniRule"/>
</dbReference>
<protein>
    <recommendedName>
        <fullName evidence="7">ATP-dependent RNA helicase</fullName>
        <ecNumber evidence="7">3.6.4.13</ecNumber>
    </recommendedName>
</protein>
<dbReference type="InterPro" id="IPR000629">
    <property type="entry name" value="RNA-helicase_DEAD-box_CS"/>
</dbReference>
<evidence type="ECO:0000256" key="1">
    <source>
        <dbReference type="ARBA" id="ARBA00022741"/>
    </source>
</evidence>
<dbReference type="PROSITE" id="PS51192">
    <property type="entry name" value="HELICASE_ATP_BIND_1"/>
    <property type="match status" value="1"/>
</dbReference>
<dbReference type="PANTHER" id="PTHR24031">
    <property type="entry name" value="RNA HELICASE"/>
    <property type="match status" value="1"/>
</dbReference>
<dbReference type="Gene3D" id="3.40.50.300">
    <property type="entry name" value="P-loop containing nucleotide triphosphate hydrolases"/>
    <property type="match status" value="2"/>
</dbReference>
<evidence type="ECO:0000259" key="9">
    <source>
        <dbReference type="PROSITE" id="PS51192"/>
    </source>
</evidence>
<feature type="compositionally biased region" description="Basic and acidic residues" evidence="8">
    <location>
        <begin position="98"/>
        <end position="107"/>
    </location>
</feature>
<feature type="compositionally biased region" description="Polar residues" evidence="8">
    <location>
        <begin position="16"/>
        <end position="29"/>
    </location>
</feature>
<dbReference type="EC" id="3.6.4.13" evidence="7"/>
<feature type="compositionally biased region" description="Polar residues" evidence="8">
    <location>
        <begin position="197"/>
        <end position="209"/>
    </location>
</feature>
<sequence>MALFYINRYLGDDESANSLNNKSRSQTLLQKLHEEAKSRQQHLGIKAGPTDEEERSSQGRDENGGEQSRKEKRRAKEETTNSETSRKKAKRMASQSGDIKKSGRNTDCRVLKSEKGDVGFSTKQICSAKVKGSSVRVKQKCKQKDQGTNVAETAAEPSDNEARSLDTSGEQSETREEKGNRKLEKAEPIGLKEQDGQGENQPPTAPKSNLTILKGFQKKKIHKVRRVLPQWLAKPMLVSKDIKQNLKAIEDVPGIDQKLLHKLRANGIHSFFPVQTEVIPALLESTKHGLTLGRGGYRPRDICVSAPTGSGKTLAFVIPVVQGLMNRVVCRVRALVVLPTKELAQQVYKIFSSYAEGTTLKVVIVAGQKALPAEQTSLVEYLSTKQAFFTEQGYTNSSEMIIDEADRMIDSMHQDWLNQVVKAVYQTGECSAPGILFQRTNPGACTAASHSRLQMPLQKVLFSATLTQDSEKLQQLALHQPQLFTSSYAPSEQGPHVIQSKHREAVGTIKTKYTLPEGLTEFYVPCHLNKKPLIILYFVLRMKFSRILCFTNSRGASHRLYLLLHAFGGIQVAEFSSRLSPNERRKTLKEFEQGKLQILISTDASARGIDVKDVMCVVNYDAPQFIRTYIHRVGRTARAGKAGLAFTLLLKVQEQRFLQMLRDTGSKELKKQLVRQEYLSLLIQRYEGALQVLQQVLKDEKRRKHH</sequence>
<evidence type="ECO:0000256" key="5">
    <source>
        <dbReference type="ARBA" id="ARBA00022884"/>
    </source>
</evidence>
<dbReference type="GO" id="GO:0003724">
    <property type="term" value="F:RNA helicase activity"/>
    <property type="evidence" value="ECO:0007669"/>
    <property type="project" value="UniProtKB-EC"/>
</dbReference>
<dbReference type="STRING" id="75743.A0A401NIP6"/>
<evidence type="ECO:0000256" key="4">
    <source>
        <dbReference type="ARBA" id="ARBA00022840"/>
    </source>
</evidence>
<feature type="domain" description="Helicase ATP-binding" evidence="9">
    <location>
        <begin position="293"/>
        <end position="484"/>
    </location>
</feature>
<evidence type="ECO:0000256" key="7">
    <source>
        <dbReference type="RuleBase" id="RU365068"/>
    </source>
</evidence>
<dbReference type="SMART" id="SM00487">
    <property type="entry name" value="DEXDc"/>
    <property type="match status" value="1"/>
</dbReference>
<dbReference type="InterPro" id="IPR011545">
    <property type="entry name" value="DEAD/DEAH_box_helicase_dom"/>
</dbReference>
<feature type="region of interest" description="Disordered" evidence="8">
    <location>
        <begin position="11"/>
        <end position="107"/>
    </location>
</feature>
<evidence type="ECO:0000256" key="6">
    <source>
        <dbReference type="RuleBase" id="RU000492"/>
    </source>
</evidence>
<feature type="compositionally biased region" description="Basic and acidic residues" evidence="8">
    <location>
        <begin position="55"/>
        <end position="79"/>
    </location>
</feature>
<keyword evidence="12" id="KW-1185">Reference proteome</keyword>
<proteinExistence type="inferred from homology"/>
<evidence type="ECO:0000256" key="3">
    <source>
        <dbReference type="ARBA" id="ARBA00022806"/>
    </source>
</evidence>
<organism evidence="11 12">
    <name type="scientific">Scyliorhinus torazame</name>
    <name type="common">Cloudy catshark</name>
    <name type="synonym">Catulus torazame</name>
    <dbReference type="NCBI Taxonomy" id="75743"/>
    <lineage>
        <taxon>Eukaryota</taxon>
        <taxon>Metazoa</taxon>
        <taxon>Chordata</taxon>
        <taxon>Craniata</taxon>
        <taxon>Vertebrata</taxon>
        <taxon>Chondrichthyes</taxon>
        <taxon>Elasmobranchii</taxon>
        <taxon>Galeomorphii</taxon>
        <taxon>Galeoidea</taxon>
        <taxon>Carcharhiniformes</taxon>
        <taxon>Scyliorhinidae</taxon>
        <taxon>Scyliorhinus</taxon>
    </lineage>
</organism>
<evidence type="ECO:0000256" key="8">
    <source>
        <dbReference type="SAM" id="MobiDB-lite"/>
    </source>
</evidence>
<accession>A0A401NIP6</accession>
<evidence type="ECO:0000313" key="12">
    <source>
        <dbReference type="Proteomes" id="UP000288216"/>
    </source>
</evidence>
<dbReference type="PROSITE" id="PS51194">
    <property type="entry name" value="HELICASE_CTER"/>
    <property type="match status" value="1"/>
</dbReference>
<feature type="compositionally biased region" description="Basic and acidic residues" evidence="8">
    <location>
        <begin position="172"/>
        <end position="195"/>
    </location>
</feature>
<comment type="caution">
    <text evidence="11">The sequence shown here is derived from an EMBL/GenBank/DDBJ whole genome shotgun (WGS) entry which is preliminary data.</text>
</comment>
<evidence type="ECO:0000256" key="2">
    <source>
        <dbReference type="ARBA" id="ARBA00022801"/>
    </source>
</evidence>
<keyword evidence="1 6" id="KW-0547">Nucleotide-binding</keyword>
<keyword evidence="4 6" id="KW-0067">ATP-binding</keyword>
<evidence type="ECO:0000313" key="11">
    <source>
        <dbReference type="EMBL" id="GCB60761.1"/>
    </source>
</evidence>
<name>A0A401NIP6_SCYTO</name>
<comment type="domain">
    <text evidence="7">The Q motif is unique to and characteristic of the DEAD box family of RNA helicases and controls ATP binding and hydrolysis.</text>
</comment>
<dbReference type="PROSITE" id="PS00039">
    <property type="entry name" value="DEAD_ATP_HELICASE"/>
    <property type="match status" value="1"/>
</dbReference>
<comment type="similarity">
    <text evidence="6">Belongs to the DEAD box helicase family.</text>
</comment>
<feature type="domain" description="Helicase C-terminal" evidence="10">
    <location>
        <begin position="518"/>
        <end position="682"/>
    </location>
</feature>
<keyword evidence="5 7" id="KW-0694">RNA-binding</keyword>